<dbReference type="SUPFAM" id="SSF53756">
    <property type="entry name" value="UDP-Glycosyltransferase/glycogen phosphorylase"/>
    <property type="match status" value="1"/>
</dbReference>
<reference evidence="2 3" key="1">
    <citation type="submission" date="2016-07" db="EMBL/GenBank/DDBJ databases">
        <title>Pervasive Adenine N6-methylation of Active Genes in Fungi.</title>
        <authorList>
            <consortium name="DOE Joint Genome Institute"/>
            <person name="Mondo S.J."/>
            <person name="Dannebaum R.O."/>
            <person name="Kuo R.C."/>
            <person name="Labutti K."/>
            <person name="Haridas S."/>
            <person name="Kuo A."/>
            <person name="Salamov A."/>
            <person name="Ahrendt S.R."/>
            <person name="Lipzen A."/>
            <person name="Sullivan W."/>
            <person name="Andreopoulos W.B."/>
            <person name="Clum A."/>
            <person name="Lindquist E."/>
            <person name="Daum C."/>
            <person name="Ramamoorthy G.K."/>
            <person name="Gryganskyi A."/>
            <person name="Culley D."/>
            <person name="Magnuson J.K."/>
            <person name="James T.Y."/>
            <person name="O'Malley M.A."/>
            <person name="Stajich J.E."/>
            <person name="Spatafora J.W."/>
            <person name="Visel A."/>
            <person name="Grigoriev I.V."/>
        </authorList>
    </citation>
    <scope>NUCLEOTIDE SEQUENCE [LARGE SCALE GENOMIC DNA]</scope>
    <source>
        <strain evidence="2 3">62-1032</strain>
    </source>
</reference>
<dbReference type="EMBL" id="MCGR01000031">
    <property type="protein sequence ID" value="ORY77563.1"/>
    <property type="molecule type" value="Genomic_DNA"/>
</dbReference>
<proteinExistence type="predicted"/>
<dbReference type="Gene3D" id="3.40.50.2000">
    <property type="entry name" value="Glycogen Phosphorylase B"/>
    <property type="match status" value="2"/>
</dbReference>
<name>A0A1Y2F142_9BASI</name>
<dbReference type="InParanoid" id="A0A1Y2F142"/>
<gene>
    <name evidence="2" type="ORF">BCR35DRAFT_353092</name>
</gene>
<dbReference type="PANTHER" id="PTHR38134:SF2">
    <property type="entry name" value="GALACTOKINASE"/>
    <property type="match status" value="1"/>
</dbReference>
<dbReference type="Proteomes" id="UP000193467">
    <property type="component" value="Unassembled WGS sequence"/>
</dbReference>
<accession>A0A1Y2F142</accession>
<protein>
    <submittedName>
        <fullName evidence="2">Uncharacterized protein</fullName>
    </submittedName>
</protein>
<dbReference type="STRING" id="106004.A0A1Y2F142"/>
<dbReference type="AlphaFoldDB" id="A0A1Y2F142"/>
<comment type="caution">
    <text evidence="2">The sequence shown here is derived from an EMBL/GenBank/DDBJ whole genome shotgun (WGS) entry which is preliminary data.</text>
</comment>
<evidence type="ECO:0000256" key="1">
    <source>
        <dbReference type="SAM" id="MobiDB-lite"/>
    </source>
</evidence>
<feature type="compositionally biased region" description="Low complexity" evidence="1">
    <location>
        <begin position="309"/>
        <end position="320"/>
    </location>
</feature>
<evidence type="ECO:0000313" key="3">
    <source>
        <dbReference type="Proteomes" id="UP000193467"/>
    </source>
</evidence>
<organism evidence="2 3">
    <name type="scientific">Leucosporidium creatinivorum</name>
    <dbReference type="NCBI Taxonomy" id="106004"/>
    <lineage>
        <taxon>Eukaryota</taxon>
        <taxon>Fungi</taxon>
        <taxon>Dikarya</taxon>
        <taxon>Basidiomycota</taxon>
        <taxon>Pucciniomycotina</taxon>
        <taxon>Microbotryomycetes</taxon>
        <taxon>Leucosporidiales</taxon>
        <taxon>Leucosporidium</taxon>
    </lineage>
</organism>
<keyword evidence="3" id="KW-1185">Reference proteome</keyword>
<evidence type="ECO:0000313" key="2">
    <source>
        <dbReference type="EMBL" id="ORY77563.1"/>
    </source>
</evidence>
<sequence length="493" mass="53815">MAQESISFAFYCSGHGFGHATRVSALTTSLLAAGHSVSIVTNAPLTPFSAVLPPTTSDASALNPLPKYATYRKRNVDAGIVQPKAYDVDRKATFEVLKGFMEGREGTIREEVEWLKEEGVQCVLSDATFLGCAAAAGAGIPAIIVSNFTFDSCYSYLSHPTLPSLLSPSTPLPEPPLPPSLLDPLVNLAISDYRHASLLLRLPGAIPIPSFDTDVPLPSGSWVNPDRTSFTPEILDLLARPTNTIPRKVVDVPLIVRPPNKDVYAPEFRANLLNSMGVPEHLQGSKILLVSFGGQSIPRPRSRPPTPLSTPLLRSGSRSSLGGGGGGSSTLEVTDLETREAGLLPKGWIAIVCGLSGNNNEIRNDLPEGFYASERDVNVPDLTATCDVVLGKLGYGTCSETISTRTPFVYVPRPLFIEEFGLSRLMTQRGVSLELSREDFEAGRWEFHISEAWERGRERKEEQRRTGFPVEFEQAGERIREEVERFLREREVV</sequence>
<dbReference type="InterPro" id="IPR053205">
    <property type="entry name" value="GHMP_kinase_L-arabinokinase"/>
</dbReference>
<dbReference type="PANTHER" id="PTHR38134">
    <property type="entry name" value="SLR1395 PROTEIN"/>
    <property type="match status" value="1"/>
</dbReference>
<feature type="region of interest" description="Disordered" evidence="1">
    <location>
        <begin position="296"/>
        <end position="331"/>
    </location>
</feature>
<dbReference type="OrthoDB" id="1684102at2759"/>